<proteinExistence type="predicted"/>
<accession>A0A210QX62</accession>
<keyword evidence="2" id="KW-1185">Reference proteome</keyword>
<dbReference type="EMBL" id="NEDP02001396">
    <property type="protein sequence ID" value="OWF53314.1"/>
    <property type="molecule type" value="Genomic_DNA"/>
</dbReference>
<comment type="caution">
    <text evidence="1">The sequence shown here is derived from an EMBL/GenBank/DDBJ whole genome shotgun (WGS) entry which is preliminary data.</text>
</comment>
<evidence type="ECO:0000313" key="2">
    <source>
        <dbReference type="Proteomes" id="UP000242188"/>
    </source>
</evidence>
<dbReference type="STRING" id="6573.A0A210QX62"/>
<gene>
    <name evidence="1" type="ORF">KP79_PYT00457</name>
</gene>
<dbReference type="GO" id="GO:0005869">
    <property type="term" value="C:dynactin complex"/>
    <property type="evidence" value="ECO:0007669"/>
    <property type="project" value="InterPro"/>
</dbReference>
<dbReference type="PANTHER" id="PTHR28360:SF1">
    <property type="entry name" value="DYNACTIN SUBUNIT 3"/>
    <property type="match status" value="1"/>
</dbReference>
<dbReference type="OrthoDB" id="16729at2759"/>
<evidence type="ECO:0000313" key="1">
    <source>
        <dbReference type="EMBL" id="OWF53314.1"/>
    </source>
</evidence>
<name>A0A210QX62_MIZYE</name>
<dbReference type="Pfam" id="PF07426">
    <property type="entry name" value="Dynactin_p22"/>
    <property type="match status" value="1"/>
</dbReference>
<protein>
    <submittedName>
        <fullName evidence="1">Dynactin subunit 3</fullName>
    </submittedName>
</protein>
<reference evidence="1 2" key="1">
    <citation type="journal article" date="2017" name="Nat. Ecol. Evol.">
        <title>Scallop genome provides insights into evolution of bilaterian karyotype and development.</title>
        <authorList>
            <person name="Wang S."/>
            <person name="Zhang J."/>
            <person name="Jiao W."/>
            <person name="Li J."/>
            <person name="Xun X."/>
            <person name="Sun Y."/>
            <person name="Guo X."/>
            <person name="Huan P."/>
            <person name="Dong B."/>
            <person name="Zhang L."/>
            <person name="Hu X."/>
            <person name="Sun X."/>
            <person name="Wang J."/>
            <person name="Zhao C."/>
            <person name="Wang Y."/>
            <person name="Wang D."/>
            <person name="Huang X."/>
            <person name="Wang R."/>
            <person name="Lv J."/>
            <person name="Li Y."/>
            <person name="Zhang Z."/>
            <person name="Liu B."/>
            <person name="Lu W."/>
            <person name="Hui Y."/>
            <person name="Liang J."/>
            <person name="Zhou Z."/>
            <person name="Hou R."/>
            <person name="Li X."/>
            <person name="Liu Y."/>
            <person name="Li H."/>
            <person name="Ning X."/>
            <person name="Lin Y."/>
            <person name="Zhao L."/>
            <person name="Xing Q."/>
            <person name="Dou J."/>
            <person name="Li Y."/>
            <person name="Mao J."/>
            <person name="Guo H."/>
            <person name="Dou H."/>
            <person name="Li T."/>
            <person name="Mu C."/>
            <person name="Jiang W."/>
            <person name="Fu Q."/>
            <person name="Fu X."/>
            <person name="Miao Y."/>
            <person name="Liu J."/>
            <person name="Yu Q."/>
            <person name="Li R."/>
            <person name="Liao H."/>
            <person name="Li X."/>
            <person name="Kong Y."/>
            <person name="Jiang Z."/>
            <person name="Chourrout D."/>
            <person name="Li R."/>
            <person name="Bao Z."/>
        </authorList>
    </citation>
    <scope>NUCLEOTIDE SEQUENCE [LARGE SCALE GENOMIC DNA]</scope>
    <source>
        <strain evidence="1 2">PY_sf001</strain>
    </source>
</reference>
<dbReference type="AlphaFoldDB" id="A0A210QX62"/>
<organism evidence="1 2">
    <name type="scientific">Mizuhopecten yessoensis</name>
    <name type="common">Japanese scallop</name>
    <name type="synonym">Patinopecten yessoensis</name>
    <dbReference type="NCBI Taxonomy" id="6573"/>
    <lineage>
        <taxon>Eukaryota</taxon>
        <taxon>Metazoa</taxon>
        <taxon>Spiralia</taxon>
        <taxon>Lophotrochozoa</taxon>
        <taxon>Mollusca</taxon>
        <taxon>Bivalvia</taxon>
        <taxon>Autobranchia</taxon>
        <taxon>Pteriomorphia</taxon>
        <taxon>Pectinida</taxon>
        <taxon>Pectinoidea</taxon>
        <taxon>Pectinidae</taxon>
        <taxon>Mizuhopecten</taxon>
    </lineage>
</organism>
<sequence>MADDQLDQLENRITLLECLVFGTSDKDALYPKCIDSIHNVQTKTNAAVQGKKRISQTYSKLADIQQYLDPSYTDEMTVSDSAKADTIMADEDFIRQQTARLETMESIQDCINSEYMKALPKNTTKFQELSQAQLSQQDKTAEVTDEVRNILSAYNNIVSMVSKQFVQWDEIITKLEMAKLAKK</sequence>
<dbReference type="GO" id="GO:0061640">
    <property type="term" value="P:cytoskeleton-dependent cytokinesis"/>
    <property type="evidence" value="ECO:0007669"/>
    <property type="project" value="InterPro"/>
</dbReference>
<dbReference type="InterPro" id="IPR009991">
    <property type="entry name" value="DCTN3"/>
</dbReference>
<dbReference type="PANTHER" id="PTHR28360">
    <property type="entry name" value="DYNACTIN SUBUNIT 3"/>
    <property type="match status" value="1"/>
</dbReference>
<dbReference type="Proteomes" id="UP000242188">
    <property type="component" value="Unassembled WGS sequence"/>
</dbReference>